<keyword evidence="1" id="KW-0175">Coiled coil</keyword>
<feature type="non-terminal residue" evidence="2">
    <location>
        <position position="1"/>
    </location>
</feature>
<protein>
    <submittedName>
        <fullName evidence="2">Uncharacterized protein</fullName>
    </submittedName>
</protein>
<dbReference type="AlphaFoldDB" id="A0A8S2SW15"/>
<gene>
    <name evidence="2" type="ORF">SMN809_LOCUS24131</name>
</gene>
<feature type="coiled-coil region" evidence="1">
    <location>
        <begin position="27"/>
        <end position="64"/>
    </location>
</feature>
<comment type="caution">
    <text evidence="2">The sequence shown here is derived from an EMBL/GenBank/DDBJ whole genome shotgun (WGS) entry which is preliminary data.</text>
</comment>
<accession>A0A8S2SW15</accession>
<organism evidence="2 3">
    <name type="scientific">Rotaria magnacalcarata</name>
    <dbReference type="NCBI Taxonomy" id="392030"/>
    <lineage>
        <taxon>Eukaryota</taxon>
        <taxon>Metazoa</taxon>
        <taxon>Spiralia</taxon>
        <taxon>Gnathifera</taxon>
        <taxon>Rotifera</taxon>
        <taxon>Eurotatoria</taxon>
        <taxon>Bdelloidea</taxon>
        <taxon>Philodinida</taxon>
        <taxon>Philodinidae</taxon>
        <taxon>Rotaria</taxon>
    </lineage>
</organism>
<dbReference type="EMBL" id="CAJOBI010027575">
    <property type="protein sequence ID" value="CAF4254096.1"/>
    <property type="molecule type" value="Genomic_DNA"/>
</dbReference>
<dbReference type="Proteomes" id="UP000676336">
    <property type="component" value="Unassembled WGS sequence"/>
</dbReference>
<evidence type="ECO:0000313" key="2">
    <source>
        <dbReference type="EMBL" id="CAF4254096.1"/>
    </source>
</evidence>
<proteinExistence type="predicted"/>
<evidence type="ECO:0000256" key="1">
    <source>
        <dbReference type="SAM" id="Coils"/>
    </source>
</evidence>
<reference evidence="2" key="1">
    <citation type="submission" date="2021-02" db="EMBL/GenBank/DDBJ databases">
        <authorList>
            <person name="Nowell W R."/>
        </authorList>
    </citation>
    <scope>NUCLEOTIDE SEQUENCE</scope>
</reference>
<sequence>VKKTYEYELNQYRLNSEKAHTDLIDDLNTKQNDLRQLRVQVDLLKSTKIQLDQAQDQNQRFRYKRP</sequence>
<name>A0A8S2SW15_9BILA</name>
<evidence type="ECO:0000313" key="3">
    <source>
        <dbReference type="Proteomes" id="UP000676336"/>
    </source>
</evidence>